<dbReference type="PANTHER" id="PTHR11834">
    <property type="entry name" value="TRANSCRIPTIONAL ENHANCER FACTOR TEF RELATED"/>
    <property type="match status" value="1"/>
</dbReference>
<sequence length="380" mass="42944">MTSGAGEGSEDGSEKNVKQENVDSANLSTEDGNGMDDDGVWSSDIEVAFKEAMEIYPPCGRRKIILPDEGKMYGRNEMIARYIYIKTGKKRTRKQVSSHIQVLARRTDREKGPTTGTTRTGNSALGDVAAGNRRPQKVDILRLVHPSTYRLKGDDSKDLRMCEYEIFATQSSIGSVSDDGSDTQVLKHVFISIPEAAVAPSAVEDLSIGTILPDFENSKDGETSLAHLYEKSNHKDNFFLLKFWADADFHLDQTMDQKYELNARFQLDQNRPLEVTTQVYSFSKEAMRKEQNPQCFEENGRTYFELNWEFCEYGKGFIERLLLLSPNKDKMNVVLQHFAMLTYVKDSTTGEILIVLAQMFEVSRTEGHGQNVYHLIQTSP</sequence>
<dbReference type="InterPro" id="IPR038096">
    <property type="entry name" value="TEA/ATTS_sf"/>
</dbReference>
<proteinExistence type="predicted"/>
<dbReference type="PRINTS" id="PR00065">
    <property type="entry name" value="TEADOMAIN"/>
</dbReference>
<reference evidence="9" key="1">
    <citation type="journal article" date="2010" name="Science">
        <title>Plasticity of animal genome architecture unmasked by rapid evolution of a pelagic tunicate.</title>
        <authorList>
            <person name="Denoeud F."/>
            <person name="Henriet S."/>
            <person name="Mungpakdee S."/>
            <person name="Aury J.M."/>
            <person name="Da Silva C."/>
            <person name="Brinkmann H."/>
            <person name="Mikhaleva J."/>
            <person name="Olsen L.C."/>
            <person name="Jubin C."/>
            <person name="Canestro C."/>
            <person name="Bouquet J.M."/>
            <person name="Danks G."/>
            <person name="Poulain J."/>
            <person name="Campsteijn C."/>
            <person name="Adamski M."/>
            <person name="Cross I."/>
            <person name="Yadetie F."/>
            <person name="Muffato M."/>
            <person name="Louis A."/>
            <person name="Butcher S."/>
            <person name="Tsagkogeorga G."/>
            <person name="Konrad A."/>
            <person name="Singh S."/>
            <person name="Jensen M.F."/>
            <person name="Cong E.H."/>
            <person name="Eikeseth-Otteraa H."/>
            <person name="Noel B."/>
            <person name="Anthouard V."/>
            <person name="Porcel B.M."/>
            <person name="Kachouri-Lafond R."/>
            <person name="Nishino A."/>
            <person name="Ugolini M."/>
            <person name="Chourrout P."/>
            <person name="Nishida H."/>
            <person name="Aasland R."/>
            <person name="Huzurbazar S."/>
            <person name="Westhof E."/>
            <person name="Delsuc F."/>
            <person name="Lehrach H."/>
            <person name="Reinhardt R."/>
            <person name="Weissenbach J."/>
            <person name="Roy S.W."/>
            <person name="Artiguenave F."/>
            <person name="Postlethwait J.H."/>
            <person name="Manak J.R."/>
            <person name="Thompson E.M."/>
            <person name="Jaillon O."/>
            <person name="Du Pasquier L."/>
            <person name="Boudinot P."/>
            <person name="Liberles D.A."/>
            <person name="Volff J.N."/>
            <person name="Philippe H."/>
            <person name="Lenhard B."/>
            <person name="Roest Crollius H."/>
            <person name="Wincker P."/>
            <person name="Chourrout D."/>
        </authorList>
    </citation>
    <scope>NUCLEOTIDE SEQUENCE [LARGE SCALE GENOMIC DNA]</scope>
</reference>
<dbReference type="AlphaFoldDB" id="E4XX27"/>
<keyword evidence="10" id="KW-1185">Reference proteome</keyword>
<dbReference type="OrthoDB" id="10006572at2759"/>
<evidence type="ECO:0000313" key="10">
    <source>
        <dbReference type="Proteomes" id="UP000001307"/>
    </source>
</evidence>
<dbReference type="FunCoup" id="E4XX27">
    <property type="interactions" value="1"/>
</dbReference>
<gene>
    <name evidence="9" type="ORF">GSOID_T00007206001</name>
</gene>
<evidence type="ECO:0000256" key="2">
    <source>
        <dbReference type="ARBA" id="ARBA00023015"/>
    </source>
</evidence>
<evidence type="ECO:0000256" key="6">
    <source>
        <dbReference type="PROSITE-ProRule" id="PRU00505"/>
    </source>
</evidence>
<keyword evidence="5" id="KW-0539">Nucleus</keyword>
<dbReference type="GO" id="GO:0048568">
    <property type="term" value="P:embryonic organ development"/>
    <property type="evidence" value="ECO:0007669"/>
    <property type="project" value="TreeGrafter"/>
</dbReference>
<evidence type="ECO:0000256" key="4">
    <source>
        <dbReference type="ARBA" id="ARBA00023163"/>
    </source>
</evidence>
<dbReference type="GO" id="GO:0000981">
    <property type="term" value="F:DNA-binding transcription factor activity, RNA polymerase II-specific"/>
    <property type="evidence" value="ECO:0007669"/>
    <property type="project" value="TreeGrafter"/>
</dbReference>
<feature type="compositionally biased region" description="Polar residues" evidence="7">
    <location>
        <begin position="22"/>
        <end position="31"/>
    </location>
</feature>
<dbReference type="GO" id="GO:0000978">
    <property type="term" value="F:RNA polymerase II cis-regulatory region sequence-specific DNA binding"/>
    <property type="evidence" value="ECO:0007669"/>
    <property type="project" value="TreeGrafter"/>
</dbReference>
<dbReference type="GO" id="GO:0005667">
    <property type="term" value="C:transcription regulator complex"/>
    <property type="evidence" value="ECO:0007669"/>
    <property type="project" value="TreeGrafter"/>
</dbReference>
<dbReference type="Gene3D" id="6.10.20.40">
    <property type="entry name" value="TEA/ATTS domain"/>
    <property type="match status" value="1"/>
</dbReference>
<accession>E4XX27</accession>
<name>E4XX27_OIKDI</name>
<dbReference type="EMBL" id="FN653264">
    <property type="protein sequence ID" value="CBY14221.1"/>
    <property type="molecule type" value="Genomic_DNA"/>
</dbReference>
<organism evidence="9">
    <name type="scientific">Oikopleura dioica</name>
    <name type="common">Tunicate</name>
    <dbReference type="NCBI Taxonomy" id="34765"/>
    <lineage>
        <taxon>Eukaryota</taxon>
        <taxon>Metazoa</taxon>
        <taxon>Chordata</taxon>
        <taxon>Tunicata</taxon>
        <taxon>Appendicularia</taxon>
        <taxon>Copelata</taxon>
        <taxon>Oikopleuridae</taxon>
        <taxon>Oikopleura</taxon>
    </lineage>
</organism>
<dbReference type="Proteomes" id="UP000001307">
    <property type="component" value="Unassembled WGS sequence"/>
</dbReference>
<feature type="region of interest" description="Disordered" evidence="7">
    <location>
        <begin position="1"/>
        <end position="40"/>
    </location>
</feature>
<dbReference type="Pfam" id="PF01285">
    <property type="entry name" value="TEA"/>
    <property type="match status" value="1"/>
</dbReference>
<keyword evidence="4" id="KW-0804">Transcription</keyword>
<evidence type="ECO:0000313" key="9">
    <source>
        <dbReference type="EMBL" id="CBY14221.1"/>
    </source>
</evidence>
<feature type="DNA-binding region" description="TEA" evidence="6">
    <location>
        <begin position="34"/>
        <end position="110"/>
    </location>
</feature>
<evidence type="ECO:0000256" key="7">
    <source>
        <dbReference type="SAM" id="MobiDB-lite"/>
    </source>
</evidence>
<protein>
    <recommendedName>
        <fullName evidence="8">TEA domain-containing protein</fullName>
    </recommendedName>
</protein>
<dbReference type="InParanoid" id="E4XX27"/>
<dbReference type="GO" id="GO:0005634">
    <property type="term" value="C:nucleus"/>
    <property type="evidence" value="ECO:0007669"/>
    <property type="project" value="UniProtKB-SubCell"/>
</dbReference>
<evidence type="ECO:0000256" key="3">
    <source>
        <dbReference type="ARBA" id="ARBA00023125"/>
    </source>
</evidence>
<dbReference type="InterPro" id="IPR000818">
    <property type="entry name" value="TEA/ATTS_dom"/>
</dbReference>
<dbReference type="InterPro" id="IPR050937">
    <property type="entry name" value="TEC1_TEAD_TF"/>
</dbReference>
<comment type="subcellular location">
    <subcellularLocation>
        <location evidence="1">Nucleus</location>
    </subcellularLocation>
</comment>
<dbReference type="InterPro" id="IPR041086">
    <property type="entry name" value="YBD"/>
</dbReference>
<dbReference type="PANTHER" id="PTHR11834:SF0">
    <property type="entry name" value="PROTEIN SCALLOPED"/>
    <property type="match status" value="1"/>
</dbReference>
<evidence type="ECO:0000256" key="1">
    <source>
        <dbReference type="ARBA" id="ARBA00004123"/>
    </source>
</evidence>
<feature type="domain" description="TEA" evidence="8">
    <location>
        <begin position="34"/>
        <end position="110"/>
    </location>
</feature>
<feature type="compositionally biased region" description="Basic and acidic residues" evidence="7">
    <location>
        <begin position="12"/>
        <end position="21"/>
    </location>
</feature>
<keyword evidence="2" id="KW-0805">Transcription regulation</keyword>
<dbReference type="Gene3D" id="2.70.50.80">
    <property type="match status" value="1"/>
</dbReference>
<evidence type="ECO:0000256" key="5">
    <source>
        <dbReference type="ARBA" id="ARBA00023242"/>
    </source>
</evidence>
<dbReference type="SMART" id="SM00426">
    <property type="entry name" value="TEA"/>
    <property type="match status" value="1"/>
</dbReference>
<dbReference type="Pfam" id="PF17725">
    <property type="entry name" value="YBD"/>
    <property type="match status" value="1"/>
</dbReference>
<keyword evidence="3" id="KW-0238">DNA-binding</keyword>
<dbReference type="PROSITE" id="PS51088">
    <property type="entry name" value="TEA_2"/>
    <property type="match status" value="1"/>
</dbReference>
<evidence type="ECO:0000259" key="8">
    <source>
        <dbReference type="PROSITE" id="PS51088"/>
    </source>
</evidence>